<organism evidence="3 4">
    <name type="scientific">Leekyejoonella antrihumi</name>
    <dbReference type="NCBI Taxonomy" id="1660198"/>
    <lineage>
        <taxon>Bacteria</taxon>
        <taxon>Bacillati</taxon>
        <taxon>Actinomycetota</taxon>
        <taxon>Actinomycetes</taxon>
        <taxon>Micrococcales</taxon>
        <taxon>Dermacoccaceae</taxon>
        <taxon>Leekyejoonella</taxon>
    </lineage>
</organism>
<keyword evidence="2" id="KW-0812">Transmembrane</keyword>
<feature type="transmembrane region" description="Helical" evidence="2">
    <location>
        <begin position="6"/>
        <end position="26"/>
    </location>
</feature>
<keyword evidence="2" id="KW-0472">Membrane</keyword>
<proteinExistence type="predicted"/>
<keyword evidence="2" id="KW-1133">Transmembrane helix</keyword>
<evidence type="ECO:0000313" key="4">
    <source>
        <dbReference type="Proteomes" id="UP000320244"/>
    </source>
</evidence>
<evidence type="ECO:0000256" key="1">
    <source>
        <dbReference type="SAM" id="MobiDB-lite"/>
    </source>
</evidence>
<protein>
    <submittedName>
        <fullName evidence="3">Uncharacterized protein</fullName>
    </submittedName>
</protein>
<sequence>MWPYISTLIPSAGMLYLLYVVVKHLVEGDRRERAAHAKWERQEDEKDRRREEEESRRKSHS</sequence>
<accession>A0A563DXR5</accession>
<dbReference type="RefSeq" id="WP_146318496.1">
    <property type="nucleotide sequence ID" value="NZ_VCQV01000025.1"/>
</dbReference>
<reference evidence="3 4" key="1">
    <citation type="submission" date="2019-05" db="EMBL/GenBank/DDBJ databases">
        <authorList>
            <person name="Lee S.D."/>
        </authorList>
    </citation>
    <scope>NUCLEOTIDE SEQUENCE [LARGE SCALE GENOMIC DNA]</scope>
    <source>
        <strain evidence="3 4">C5-26</strain>
    </source>
</reference>
<dbReference type="EMBL" id="VCQV01000025">
    <property type="protein sequence ID" value="TWP34733.1"/>
    <property type="molecule type" value="Genomic_DNA"/>
</dbReference>
<evidence type="ECO:0000313" key="3">
    <source>
        <dbReference type="EMBL" id="TWP34733.1"/>
    </source>
</evidence>
<dbReference type="Proteomes" id="UP000320244">
    <property type="component" value="Unassembled WGS sequence"/>
</dbReference>
<evidence type="ECO:0000256" key="2">
    <source>
        <dbReference type="SAM" id="Phobius"/>
    </source>
</evidence>
<gene>
    <name evidence="3" type="ORF">FGL98_16650</name>
</gene>
<comment type="caution">
    <text evidence="3">The sequence shown here is derived from an EMBL/GenBank/DDBJ whole genome shotgun (WGS) entry which is preliminary data.</text>
</comment>
<keyword evidence="4" id="KW-1185">Reference proteome</keyword>
<dbReference type="AlphaFoldDB" id="A0A563DXR5"/>
<feature type="region of interest" description="Disordered" evidence="1">
    <location>
        <begin position="31"/>
        <end position="61"/>
    </location>
</feature>
<name>A0A563DXR5_9MICO</name>
<reference evidence="3 4" key="2">
    <citation type="submission" date="2019-08" db="EMBL/GenBank/DDBJ databases">
        <title>Jejuicoccus antrihumi gen. nov., sp. nov., a new member of the family Dermacoccaceae isolated from a cave.</title>
        <authorList>
            <person name="Schumann P."/>
            <person name="Kim I.S."/>
        </authorList>
    </citation>
    <scope>NUCLEOTIDE SEQUENCE [LARGE SCALE GENOMIC DNA]</scope>
    <source>
        <strain evidence="3 4">C5-26</strain>
    </source>
</reference>